<dbReference type="Proteomes" id="UP001321498">
    <property type="component" value="Chromosome"/>
</dbReference>
<organism evidence="2 3">
    <name type="scientific">Naasia aerilata</name>
    <dbReference type="NCBI Taxonomy" id="1162966"/>
    <lineage>
        <taxon>Bacteria</taxon>
        <taxon>Bacillati</taxon>
        <taxon>Actinomycetota</taxon>
        <taxon>Actinomycetes</taxon>
        <taxon>Micrococcales</taxon>
        <taxon>Microbacteriaceae</taxon>
        <taxon>Naasia</taxon>
    </lineage>
</organism>
<accession>A0ABM8GC30</accession>
<feature type="transmembrane region" description="Helical" evidence="1">
    <location>
        <begin position="77"/>
        <end position="101"/>
    </location>
</feature>
<feature type="transmembrane region" description="Helical" evidence="1">
    <location>
        <begin position="113"/>
        <end position="133"/>
    </location>
</feature>
<keyword evidence="1" id="KW-1133">Transmembrane helix</keyword>
<dbReference type="Pfam" id="PF06772">
    <property type="entry name" value="LtrA"/>
    <property type="match status" value="1"/>
</dbReference>
<proteinExistence type="predicted"/>
<reference evidence="3" key="1">
    <citation type="journal article" date="2019" name="Int. J. Syst. Evol. Microbiol.">
        <title>The Global Catalogue of Microorganisms (GCM) 10K type strain sequencing project: providing services to taxonomists for standard genome sequencing and annotation.</title>
        <authorList>
            <consortium name="The Broad Institute Genomics Platform"/>
            <consortium name="The Broad Institute Genome Sequencing Center for Infectious Disease"/>
            <person name="Wu L."/>
            <person name="Ma J."/>
        </authorList>
    </citation>
    <scope>NUCLEOTIDE SEQUENCE [LARGE SCALE GENOMIC DNA]</scope>
    <source>
        <strain evidence="3">NBRC 108725</strain>
    </source>
</reference>
<feature type="transmembrane region" description="Helical" evidence="1">
    <location>
        <begin position="18"/>
        <end position="40"/>
    </location>
</feature>
<gene>
    <name evidence="2" type="primary">ltrA_1</name>
    <name evidence="2" type="ORF">GCM10025866_17120</name>
</gene>
<feature type="transmembrane region" description="Helical" evidence="1">
    <location>
        <begin position="273"/>
        <end position="298"/>
    </location>
</feature>
<evidence type="ECO:0000313" key="2">
    <source>
        <dbReference type="EMBL" id="BDZ45803.1"/>
    </source>
</evidence>
<feature type="transmembrane region" description="Helical" evidence="1">
    <location>
        <begin position="209"/>
        <end position="231"/>
    </location>
</feature>
<keyword evidence="1" id="KW-0472">Membrane</keyword>
<dbReference type="RefSeq" id="WP_286279023.1">
    <property type="nucleotide sequence ID" value="NZ_AP027731.1"/>
</dbReference>
<dbReference type="PANTHER" id="PTHR36840:SF1">
    <property type="entry name" value="BLL5714 PROTEIN"/>
    <property type="match status" value="1"/>
</dbReference>
<evidence type="ECO:0000313" key="3">
    <source>
        <dbReference type="Proteomes" id="UP001321498"/>
    </source>
</evidence>
<dbReference type="PANTHER" id="PTHR36840">
    <property type="entry name" value="BLL5714 PROTEIN"/>
    <property type="match status" value="1"/>
</dbReference>
<feature type="transmembrane region" description="Helical" evidence="1">
    <location>
        <begin position="310"/>
        <end position="334"/>
    </location>
</feature>
<feature type="transmembrane region" description="Helical" evidence="1">
    <location>
        <begin position="145"/>
        <end position="166"/>
    </location>
</feature>
<evidence type="ECO:0000256" key="1">
    <source>
        <dbReference type="SAM" id="Phobius"/>
    </source>
</evidence>
<feature type="transmembrane region" description="Helical" evidence="1">
    <location>
        <begin position="237"/>
        <end position="261"/>
    </location>
</feature>
<feature type="transmembrane region" description="Helical" evidence="1">
    <location>
        <begin position="368"/>
        <end position="389"/>
    </location>
</feature>
<feature type="transmembrane region" description="Helical" evidence="1">
    <location>
        <begin position="341"/>
        <end position="362"/>
    </location>
</feature>
<name>A0ABM8GC30_9MICO</name>
<sequence>MTGRDPDESHRGATPLELLFDLTFVVAFGVAGTQLAHYLAEGHIAAGGWGFGFAVFAVSWAWINYSWFTSAYDTDDWAVRVATLVQMVGVIILTFGIPAAFASIDEGEPLDNALMVTGYVIMRAALVPLWLRAARDDPQRRRSNLYSAGSIAAAQVGWVTFTFVQLEAMPRVAVFLALVLFELAGPIITQHVLEPLPWHAQHLAERFGLLVIITLGEVVYGTVTTVTAVVAEQGWSLGTGVVAFSGMALAFAMWWVYYLTPAAEVLAAHRERVFFWAYGHFVVFASIAATGAGLHVVADAIEGEAELDSVGVALTVAIPVLVLSTAIFTIYSVLLRAFDRFHVPLFALSVLAIVAGVAAPALGGSLTVTLGLLVLSPAIVIVGFETVGFRHQEAALERMRVSSPARW</sequence>
<keyword evidence="1" id="KW-0812">Transmembrane</keyword>
<dbReference type="EMBL" id="AP027731">
    <property type="protein sequence ID" value="BDZ45803.1"/>
    <property type="molecule type" value="Genomic_DNA"/>
</dbReference>
<keyword evidence="3" id="KW-1185">Reference proteome</keyword>
<feature type="transmembrane region" description="Helical" evidence="1">
    <location>
        <begin position="46"/>
        <end position="65"/>
    </location>
</feature>
<protein>
    <submittedName>
        <fullName evidence="2">Membrane protein</fullName>
    </submittedName>
</protein>
<dbReference type="InterPro" id="IPR010640">
    <property type="entry name" value="Low_temperature_requirement_A"/>
</dbReference>
<feature type="transmembrane region" description="Helical" evidence="1">
    <location>
        <begin position="172"/>
        <end position="189"/>
    </location>
</feature>